<dbReference type="OrthoDB" id="2333384at2759"/>
<reference evidence="3 4" key="2">
    <citation type="journal article" date="2012" name="PLoS Pathog.">
        <title>Diverse lifestyles and strategies of plant pathogenesis encoded in the genomes of eighteen Dothideomycetes fungi.</title>
        <authorList>
            <person name="Ohm R.A."/>
            <person name="Feau N."/>
            <person name="Henrissat B."/>
            <person name="Schoch C.L."/>
            <person name="Horwitz B.A."/>
            <person name="Barry K.W."/>
            <person name="Condon B.J."/>
            <person name="Copeland A.C."/>
            <person name="Dhillon B."/>
            <person name="Glaser F."/>
            <person name="Hesse C.N."/>
            <person name="Kosti I."/>
            <person name="LaButti K."/>
            <person name="Lindquist E.A."/>
            <person name="Lucas S."/>
            <person name="Salamov A.A."/>
            <person name="Bradshaw R.E."/>
            <person name="Ciuffetti L."/>
            <person name="Hamelin R.C."/>
            <person name="Kema G.H.J."/>
            <person name="Lawrence C."/>
            <person name="Scott J.A."/>
            <person name="Spatafora J.W."/>
            <person name="Turgeon B.G."/>
            <person name="de Wit P.J.G.M."/>
            <person name="Zhong S."/>
            <person name="Goodwin S.B."/>
            <person name="Grigoriev I.V."/>
        </authorList>
    </citation>
    <scope>NUCLEOTIDE SEQUENCE [LARGE SCALE GENOMIC DNA]</scope>
    <source>
        <strain evidence="4">NZE10 / CBS 128990</strain>
    </source>
</reference>
<organism evidence="3 4">
    <name type="scientific">Dothistroma septosporum (strain NZE10 / CBS 128990)</name>
    <name type="common">Red band needle blight fungus</name>
    <name type="synonym">Mycosphaerella pini</name>
    <dbReference type="NCBI Taxonomy" id="675120"/>
    <lineage>
        <taxon>Eukaryota</taxon>
        <taxon>Fungi</taxon>
        <taxon>Dikarya</taxon>
        <taxon>Ascomycota</taxon>
        <taxon>Pezizomycotina</taxon>
        <taxon>Dothideomycetes</taxon>
        <taxon>Dothideomycetidae</taxon>
        <taxon>Mycosphaerellales</taxon>
        <taxon>Mycosphaerellaceae</taxon>
        <taxon>Dothistroma</taxon>
    </lineage>
</organism>
<accession>N1PG12</accession>
<evidence type="ECO:0000313" key="3">
    <source>
        <dbReference type="EMBL" id="EME40221.1"/>
    </source>
</evidence>
<feature type="region of interest" description="Disordered" evidence="1">
    <location>
        <begin position="1"/>
        <end position="26"/>
    </location>
</feature>
<dbReference type="InterPro" id="IPR011021">
    <property type="entry name" value="Arrestin-like_N"/>
</dbReference>
<dbReference type="Pfam" id="PF00339">
    <property type="entry name" value="Arrestin_N"/>
    <property type="match status" value="1"/>
</dbReference>
<dbReference type="Proteomes" id="UP000016933">
    <property type="component" value="Unassembled WGS sequence"/>
</dbReference>
<dbReference type="InterPro" id="IPR014752">
    <property type="entry name" value="Arrestin-like_C"/>
</dbReference>
<reference evidence="4" key="1">
    <citation type="journal article" date="2012" name="PLoS Genet.">
        <title>The genomes of the fungal plant pathogens Cladosporium fulvum and Dothistroma septosporum reveal adaptation to different hosts and lifestyles but also signatures of common ancestry.</title>
        <authorList>
            <person name="de Wit P.J.G.M."/>
            <person name="van der Burgt A."/>
            <person name="Oekmen B."/>
            <person name="Stergiopoulos I."/>
            <person name="Abd-Elsalam K.A."/>
            <person name="Aerts A.L."/>
            <person name="Bahkali A.H."/>
            <person name="Beenen H.G."/>
            <person name="Chettri P."/>
            <person name="Cox M.P."/>
            <person name="Datema E."/>
            <person name="de Vries R.P."/>
            <person name="Dhillon B."/>
            <person name="Ganley A.R."/>
            <person name="Griffiths S.A."/>
            <person name="Guo Y."/>
            <person name="Hamelin R.C."/>
            <person name="Henrissat B."/>
            <person name="Kabir M.S."/>
            <person name="Jashni M.K."/>
            <person name="Kema G."/>
            <person name="Klaubauf S."/>
            <person name="Lapidus A."/>
            <person name="Levasseur A."/>
            <person name="Lindquist E."/>
            <person name="Mehrabi R."/>
            <person name="Ohm R.A."/>
            <person name="Owen T.J."/>
            <person name="Salamov A."/>
            <person name="Schwelm A."/>
            <person name="Schijlen E."/>
            <person name="Sun H."/>
            <person name="van den Burg H.A."/>
            <person name="van Ham R.C.H.J."/>
            <person name="Zhang S."/>
            <person name="Goodwin S.B."/>
            <person name="Grigoriev I.V."/>
            <person name="Collemare J."/>
            <person name="Bradshaw R.E."/>
        </authorList>
    </citation>
    <scope>NUCLEOTIDE SEQUENCE [LARGE SCALE GENOMIC DNA]</scope>
    <source>
        <strain evidence="4">NZE10 / CBS 128990</strain>
    </source>
</reference>
<feature type="domain" description="Arrestin-like N-terminal" evidence="2">
    <location>
        <begin position="33"/>
        <end position="124"/>
    </location>
</feature>
<dbReference type="Gene3D" id="2.60.40.640">
    <property type="match status" value="1"/>
</dbReference>
<evidence type="ECO:0000259" key="2">
    <source>
        <dbReference type="Pfam" id="PF00339"/>
    </source>
</evidence>
<evidence type="ECO:0000256" key="1">
    <source>
        <dbReference type="SAM" id="MobiDB-lite"/>
    </source>
</evidence>
<proteinExistence type="predicted"/>
<dbReference type="HOGENOM" id="CLU_658849_0_0_1"/>
<dbReference type="OMA" id="NTHYLRA"/>
<protein>
    <recommendedName>
        <fullName evidence="2">Arrestin-like N-terminal domain-containing protein</fullName>
    </recommendedName>
</protein>
<name>N1PG12_DOTSN</name>
<evidence type="ECO:0000313" key="4">
    <source>
        <dbReference type="Proteomes" id="UP000016933"/>
    </source>
</evidence>
<dbReference type="AlphaFoldDB" id="N1PG12"/>
<sequence length="423" mass="47055">MLDFDFPSHPEPKMNHENHGPPPSISLQLTNGSRATYRPGSIVVGSLILRTATPRTIISATVQFTGKTTAHSKRRVQQGKNHHVTHHYSHEVLFFDPSQMLANNIPTQDSGITTWVFSFKFPSRAGGPLTPEPFPTKTTSRGFYESRSHPLPPTCIHRRSGHDDYFAIVSYNIVATIQLDDQRTAPIKTYLHPERFMAKDPHDELFEVSLRSIVFDQDPPSGPYDGKLVQAFMPSQMYSSSRLHGQEESKMGGLRGKFSKAPSVRVRTNYSFPSTLATSQTFSIHASVEIDQFSDSAIAIPAVALRITSLKLAQVTYYRATRSNHSRETEIEELDKSQLTLNAKPDGVVVNLGDAIDDGAGKLIFATSFQARLPADIPSSFRTFNINRSYQVKIAVETEVCGKTFEHDYETPFETVSVVAPAL</sequence>
<keyword evidence="4" id="KW-1185">Reference proteome</keyword>
<feature type="compositionally biased region" description="Basic and acidic residues" evidence="1">
    <location>
        <begin position="1"/>
        <end position="19"/>
    </location>
</feature>
<gene>
    <name evidence="3" type="ORF">DOTSEDRAFT_56465</name>
</gene>
<dbReference type="EMBL" id="KB446544">
    <property type="protein sequence ID" value="EME40221.1"/>
    <property type="molecule type" value="Genomic_DNA"/>
</dbReference>